<dbReference type="SUPFAM" id="SSF56349">
    <property type="entry name" value="DNA breaking-rejoining enzymes"/>
    <property type="match status" value="2"/>
</dbReference>
<dbReference type="Gene3D" id="1.10.150.130">
    <property type="match status" value="1"/>
</dbReference>
<dbReference type="GO" id="GO:0015074">
    <property type="term" value="P:DNA integration"/>
    <property type="evidence" value="ECO:0007669"/>
    <property type="project" value="UniProtKB-KW"/>
</dbReference>
<keyword evidence="4" id="KW-0233">DNA recombination</keyword>
<dbReference type="PANTHER" id="PTHR30349">
    <property type="entry name" value="PHAGE INTEGRASE-RELATED"/>
    <property type="match status" value="1"/>
</dbReference>
<reference evidence="7 8" key="1">
    <citation type="submission" date="2016-10" db="EMBL/GenBank/DDBJ databases">
        <authorList>
            <person name="de Groot N.N."/>
        </authorList>
    </citation>
    <scope>NUCLEOTIDE SEQUENCE [LARGE SCALE GENOMIC DNA]</scope>
    <source>
        <strain evidence="7 8">DSM 44993</strain>
    </source>
</reference>
<dbReference type="GO" id="GO:0006310">
    <property type="term" value="P:DNA recombination"/>
    <property type="evidence" value="ECO:0007669"/>
    <property type="project" value="UniProtKB-KW"/>
</dbReference>
<evidence type="ECO:0000259" key="6">
    <source>
        <dbReference type="PROSITE" id="PS51898"/>
    </source>
</evidence>
<evidence type="ECO:0000313" key="8">
    <source>
        <dbReference type="Proteomes" id="UP000198582"/>
    </source>
</evidence>
<evidence type="ECO:0000256" key="1">
    <source>
        <dbReference type="ARBA" id="ARBA00008857"/>
    </source>
</evidence>
<keyword evidence="2" id="KW-0229">DNA integration</keyword>
<dbReference type="PROSITE" id="PS51898">
    <property type="entry name" value="TYR_RECOMBINASE"/>
    <property type="match status" value="1"/>
</dbReference>
<feature type="region of interest" description="Disordered" evidence="5">
    <location>
        <begin position="279"/>
        <end position="312"/>
    </location>
</feature>
<gene>
    <name evidence="7" type="ORF">SAMN04489732_12085</name>
</gene>
<dbReference type="PANTHER" id="PTHR30349:SF64">
    <property type="entry name" value="PROPHAGE INTEGRASE INTD-RELATED"/>
    <property type="match status" value="1"/>
</dbReference>
<accession>A0A1H8YK34</accession>
<dbReference type="AlphaFoldDB" id="A0A1H8YK34"/>
<dbReference type="STRING" id="394193.SAMN04489732_12085"/>
<dbReference type="InterPro" id="IPR002104">
    <property type="entry name" value="Integrase_catalytic"/>
</dbReference>
<name>A0A1H8YK34_9PSEU</name>
<evidence type="ECO:0000256" key="3">
    <source>
        <dbReference type="ARBA" id="ARBA00023125"/>
    </source>
</evidence>
<dbReference type="InterPro" id="IPR011010">
    <property type="entry name" value="DNA_brk_join_enz"/>
</dbReference>
<dbReference type="InterPro" id="IPR010998">
    <property type="entry name" value="Integrase_recombinase_N"/>
</dbReference>
<evidence type="ECO:0000256" key="4">
    <source>
        <dbReference type="ARBA" id="ARBA00023172"/>
    </source>
</evidence>
<dbReference type="Proteomes" id="UP000198582">
    <property type="component" value="Unassembled WGS sequence"/>
</dbReference>
<evidence type="ECO:0000256" key="5">
    <source>
        <dbReference type="SAM" id="MobiDB-lite"/>
    </source>
</evidence>
<dbReference type="RefSeq" id="WP_091625927.1">
    <property type="nucleotide sequence ID" value="NZ_FOEF01000020.1"/>
</dbReference>
<dbReference type="InterPro" id="IPR050090">
    <property type="entry name" value="Tyrosine_recombinase_XerCD"/>
</dbReference>
<dbReference type="EMBL" id="FOEF01000020">
    <property type="protein sequence ID" value="SEP52422.1"/>
    <property type="molecule type" value="Genomic_DNA"/>
</dbReference>
<protein>
    <submittedName>
        <fullName evidence="7">Phage integrase, N-terminal SAM-like domain</fullName>
    </submittedName>
</protein>
<keyword evidence="3" id="KW-0238">DNA-binding</keyword>
<evidence type="ECO:0000313" key="7">
    <source>
        <dbReference type="EMBL" id="SEP52422.1"/>
    </source>
</evidence>
<dbReference type="OrthoDB" id="4529782at2"/>
<dbReference type="Gene3D" id="1.10.443.10">
    <property type="entry name" value="Intergrase catalytic core"/>
    <property type="match status" value="2"/>
</dbReference>
<keyword evidence="8" id="KW-1185">Reference proteome</keyword>
<dbReference type="Pfam" id="PF14659">
    <property type="entry name" value="Phage_int_SAM_3"/>
    <property type="match status" value="1"/>
</dbReference>
<organism evidence="7 8">
    <name type="scientific">Amycolatopsis saalfeldensis</name>
    <dbReference type="NCBI Taxonomy" id="394193"/>
    <lineage>
        <taxon>Bacteria</taxon>
        <taxon>Bacillati</taxon>
        <taxon>Actinomycetota</taxon>
        <taxon>Actinomycetes</taxon>
        <taxon>Pseudonocardiales</taxon>
        <taxon>Pseudonocardiaceae</taxon>
        <taxon>Amycolatopsis</taxon>
    </lineage>
</organism>
<evidence type="ECO:0000256" key="2">
    <source>
        <dbReference type="ARBA" id="ARBA00022908"/>
    </source>
</evidence>
<dbReference type="Pfam" id="PF00589">
    <property type="entry name" value="Phage_integrase"/>
    <property type="match status" value="2"/>
</dbReference>
<feature type="domain" description="Tyr recombinase" evidence="6">
    <location>
        <begin position="165"/>
        <end position="436"/>
    </location>
</feature>
<sequence length="444" mass="50810">MGYLKERKDRNGATRYTAYYHDAWGEERSAGTFGSKKLANKAWQDEEASVRKGRIWDPARGRIKFAAYSVKQWLPNHQMELSTRQTYTYTLHRHVVPKFGKMAMVDILPEHVREWIKSLKEKGVNPPTIQKCMTVMSAICTTAFNDKIIWLHPCRAVKIPTIEENSIEVITPEQFDLIYQALPDADSQLLVETGIETGMRWGELTECRVKDLNFTTRILLVRRAVAEINPRFHPEGKRFVVTPYTKNKKKRRFKLSDQIANKLKAHAEAQSRGREDLFFLNRDQGTPTPVPMKPNLEDLGDTEPNDKGKTYKHGTLSGYSLGLCRDDCCRAAMAAYRAERRAAGKDAPRKRRVRETDEDGHISADWFRRRVWKLSVESAGVGHPVRIHDLRHAHGSWLLAGGADLQVVKERLGHGSIKTTERYLHTLPTADETALNALSKIRNR</sequence>
<dbReference type="InterPro" id="IPR013762">
    <property type="entry name" value="Integrase-like_cat_sf"/>
</dbReference>
<dbReference type="GO" id="GO:0003677">
    <property type="term" value="F:DNA binding"/>
    <property type="evidence" value="ECO:0007669"/>
    <property type="project" value="UniProtKB-KW"/>
</dbReference>
<proteinExistence type="inferred from homology"/>
<comment type="similarity">
    <text evidence="1">Belongs to the 'phage' integrase family.</text>
</comment>
<dbReference type="InterPro" id="IPR004107">
    <property type="entry name" value="Integrase_SAM-like_N"/>
</dbReference>